<name>A0A834J840_VESGE</name>
<protein>
    <submittedName>
        <fullName evidence="2">Uncharacterized protein</fullName>
    </submittedName>
</protein>
<gene>
    <name evidence="2" type="ORF">HZH68_015004</name>
</gene>
<proteinExistence type="predicted"/>
<dbReference type="EMBL" id="JACSDZ010000019">
    <property type="protein sequence ID" value="KAF7383155.1"/>
    <property type="molecule type" value="Genomic_DNA"/>
</dbReference>
<keyword evidence="3" id="KW-1185">Reference proteome</keyword>
<organism evidence="2 3">
    <name type="scientific">Vespula germanica</name>
    <name type="common">German yellow jacket</name>
    <name type="synonym">Paravespula germanica</name>
    <dbReference type="NCBI Taxonomy" id="30212"/>
    <lineage>
        <taxon>Eukaryota</taxon>
        <taxon>Metazoa</taxon>
        <taxon>Ecdysozoa</taxon>
        <taxon>Arthropoda</taxon>
        <taxon>Hexapoda</taxon>
        <taxon>Insecta</taxon>
        <taxon>Pterygota</taxon>
        <taxon>Neoptera</taxon>
        <taxon>Endopterygota</taxon>
        <taxon>Hymenoptera</taxon>
        <taxon>Apocrita</taxon>
        <taxon>Aculeata</taxon>
        <taxon>Vespoidea</taxon>
        <taxon>Vespidae</taxon>
        <taxon>Vespinae</taxon>
        <taxon>Vespula</taxon>
    </lineage>
</organism>
<dbReference type="Proteomes" id="UP000617340">
    <property type="component" value="Unassembled WGS sequence"/>
</dbReference>
<reference evidence="2" key="1">
    <citation type="journal article" date="2020" name="G3 (Bethesda)">
        <title>High-Quality Assemblies for Three Invasive Social Wasps from the &lt;i&gt;Vespula&lt;/i&gt; Genus.</title>
        <authorList>
            <person name="Harrop T.W.R."/>
            <person name="Guhlin J."/>
            <person name="McLaughlin G.M."/>
            <person name="Permina E."/>
            <person name="Stockwell P."/>
            <person name="Gilligan J."/>
            <person name="Le Lec M.F."/>
            <person name="Gruber M.A.M."/>
            <person name="Quinn O."/>
            <person name="Lovegrove M."/>
            <person name="Duncan E.J."/>
            <person name="Remnant E.J."/>
            <person name="Van Eeckhoven J."/>
            <person name="Graham B."/>
            <person name="Knapp R.A."/>
            <person name="Langford K.W."/>
            <person name="Kronenberg Z."/>
            <person name="Press M.O."/>
            <person name="Eacker S.M."/>
            <person name="Wilson-Rankin E.E."/>
            <person name="Purcell J."/>
            <person name="Lester P.J."/>
            <person name="Dearden P.K."/>
        </authorList>
    </citation>
    <scope>NUCLEOTIDE SEQUENCE</scope>
    <source>
        <strain evidence="2">Linc-1</strain>
    </source>
</reference>
<feature type="region of interest" description="Disordered" evidence="1">
    <location>
        <begin position="72"/>
        <end position="107"/>
    </location>
</feature>
<evidence type="ECO:0000313" key="3">
    <source>
        <dbReference type="Proteomes" id="UP000617340"/>
    </source>
</evidence>
<comment type="caution">
    <text evidence="2">The sequence shown here is derived from an EMBL/GenBank/DDBJ whole genome shotgun (WGS) entry which is preliminary data.</text>
</comment>
<sequence>MAGIARTMHPLGKFQMPDYSCKWFIIVGAGAKSGNTTRALSSLFVHSTAAATAAAADGSPSHRQEELSRTIVKNNLTSGGTAVDDDSGTQRPTRRGGTITEDDYMNEGMLSGNDESVGGGFHYQRCRRINSTEKATRITFTTAP</sequence>
<dbReference type="AlphaFoldDB" id="A0A834J840"/>
<evidence type="ECO:0000313" key="2">
    <source>
        <dbReference type="EMBL" id="KAF7383155.1"/>
    </source>
</evidence>
<accession>A0A834J840</accession>
<evidence type="ECO:0000256" key="1">
    <source>
        <dbReference type="SAM" id="MobiDB-lite"/>
    </source>
</evidence>